<keyword evidence="2" id="KW-0326">Glycosidase</keyword>
<evidence type="ECO:0000256" key="1">
    <source>
        <dbReference type="ARBA" id="ARBA00022801"/>
    </source>
</evidence>
<dbReference type="EMBL" id="JACNJN010000103">
    <property type="protein sequence ID" value="MBC8335326.1"/>
    <property type="molecule type" value="Genomic_DNA"/>
</dbReference>
<dbReference type="PANTHER" id="PTHR43053:SF3">
    <property type="entry name" value="ALPHA-GALACTOSIDASE C-RELATED"/>
    <property type="match status" value="1"/>
</dbReference>
<organism evidence="3 4">
    <name type="scientific">Candidatus Desulfolinea nitratireducens</name>
    <dbReference type="NCBI Taxonomy" id="2841698"/>
    <lineage>
        <taxon>Bacteria</taxon>
        <taxon>Bacillati</taxon>
        <taxon>Chloroflexota</taxon>
        <taxon>Anaerolineae</taxon>
        <taxon>Anaerolineales</taxon>
        <taxon>Anaerolineales incertae sedis</taxon>
        <taxon>Candidatus Desulfolinea</taxon>
    </lineage>
</organism>
<dbReference type="Gene3D" id="3.20.20.70">
    <property type="entry name" value="Aldolase class I"/>
    <property type="match status" value="1"/>
</dbReference>
<gene>
    <name evidence="3" type="ORF">H8E29_08690</name>
</gene>
<evidence type="ECO:0000313" key="3">
    <source>
        <dbReference type="EMBL" id="MBC8335326.1"/>
    </source>
</evidence>
<dbReference type="Pfam" id="PF02065">
    <property type="entry name" value="Melibiase"/>
    <property type="match status" value="1"/>
</dbReference>
<dbReference type="InterPro" id="IPR013785">
    <property type="entry name" value="Aldolase_TIM"/>
</dbReference>
<dbReference type="Proteomes" id="UP000614469">
    <property type="component" value="Unassembled WGS sequence"/>
</dbReference>
<keyword evidence="1" id="KW-0378">Hydrolase</keyword>
<dbReference type="SUPFAM" id="SSF51445">
    <property type="entry name" value="(Trans)glycosidases"/>
    <property type="match status" value="1"/>
</dbReference>
<comment type="caution">
    <text evidence="3">The sequence shown here is derived from an EMBL/GenBank/DDBJ whole genome shotgun (WGS) entry which is preliminary data.</text>
</comment>
<proteinExistence type="predicted"/>
<evidence type="ECO:0000313" key="4">
    <source>
        <dbReference type="Proteomes" id="UP000614469"/>
    </source>
</evidence>
<dbReference type="InterPro" id="IPR050985">
    <property type="entry name" value="Alpha-glycosidase_related"/>
</dbReference>
<dbReference type="GO" id="GO:0016052">
    <property type="term" value="P:carbohydrate catabolic process"/>
    <property type="evidence" value="ECO:0007669"/>
    <property type="project" value="InterPro"/>
</dbReference>
<name>A0A8J6NLN5_9CHLR</name>
<dbReference type="PANTHER" id="PTHR43053">
    <property type="entry name" value="GLYCOSIDASE FAMILY 31"/>
    <property type="match status" value="1"/>
</dbReference>
<dbReference type="InterPro" id="IPR017853">
    <property type="entry name" value="GH"/>
</dbReference>
<evidence type="ECO:0000256" key="2">
    <source>
        <dbReference type="ARBA" id="ARBA00023295"/>
    </source>
</evidence>
<accession>A0A8J6NLN5</accession>
<dbReference type="InterPro" id="IPR002252">
    <property type="entry name" value="Glyco_hydro_36"/>
</dbReference>
<dbReference type="GO" id="GO:0004557">
    <property type="term" value="F:alpha-galactosidase activity"/>
    <property type="evidence" value="ECO:0007669"/>
    <property type="project" value="InterPro"/>
</dbReference>
<dbReference type="AlphaFoldDB" id="A0A8J6NLN5"/>
<dbReference type="CDD" id="cd14791">
    <property type="entry name" value="GH36"/>
    <property type="match status" value="1"/>
</dbReference>
<protein>
    <submittedName>
        <fullName evidence="3">Alpha-galactosidase</fullName>
    </submittedName>
</protein>
<reference evidence="3 4" key="1">
    <citation type="submission" date="2020-08" db="EMBL/GenBank/DDBJ databases">
        <title>Bridging the membrane lipid divide: bacteria of the FCB group superphylum have the potential to synthesize archaeal ether lipids.</title>
        <authorList>
            <person name="Villanueva L."/>
            <person name="Von Meijenfeldt F.A.B."/>
            <person name="Westbye A.B."/>
            <person name="Yadav S."/>
            <person name="Hopmans E.C."/>
            <person name="Dutilh B.E."/>
            <person name="Sinninghe Damste J.S."/>
        </authorList>
    </citation>
    <scope>NUCLEOTIDE SEQUENCE [LARGE SCALE GENOMIC DNA]</scope>
    <source>
        <strain evidence="3">NIOZ-UU36</strain>
    </source>
</reference>
<feature type="non-terminal residue" evidence="3">
    <location>
        <position position="481"/>
    </location>
</feature>
<sequence length="481" mass="54542">MSQSEKIQNQKDVTFIPSSRPIRYYRHGWQSWSLTLWQDVEQRVPTPKPAILHPLQTDPFHIHDARPHGSWVGVVEMENGLFFLLGALDLDAHVFFDDNTLIGKYENNAGDWFVAEGSEEEVFSFYAAELAQRLGKNRATETPRIWCSWYSFYTHISENNLGEVLNDLGELPFDVFQVDDGWQHAIGDWIPNDKFPGGMDHLAAQIRRSGRTPGLWLAPLIVSPSSNLFRQHPDWLLRDKKGKLASAGFNWGEPLFALDPSIPAVMEWLSALMAQVRSWGYDYVKLDFLYAGALPGVRQNDISREQAYRQALRVMRNALGDAYLLTCGAPIIPSLGLCDGLRIGPDVASHWSSPRDDDLLGNFAIPGTRNAIRTTVNRLWLAPLVHTDPDIVYFASDKNMLTDEQERMLQDLALICNFKANSDPPSWLRDKDRVKLITFLQASPKVIKKGRYQYLLDDRKVDFSAAMPIPESKGFGRRALG</sequence>